<feature type="transmembrane region" description="Helical" evidence="4">
    <location>
        <begin position="163"/>
        <end position="185"/>
    </location>
</feature>
<evidence type="ECO:0000313" key="8">
    <source>
        <dbReference type="Proteomes" id="UP000218831"/>
    </source>
</evidence>
<name>A0A2A2GAU3_9BACT</name>
<evidence type="ECO:0000256" key="2">
    <source>
        <dbReference type="ARBA" id="ARBA00022741"/>
    </source>
</evidence>
<feature type="domain" description="Mur ligase C-terminal" evidence="5">
    <location>
        <begin position="426"/>
        <end position="547"/>
    </location>
</feature>
<evidence type="ECO:0000256" key="3">
    <source>
        <dbReference type="ARBA" id="ARBA00022840"/>
    </source>
</evidence>
<dbReference type="GO" id="GO:0016881">
    <property type="term" value="F:acid-amino acid ligase activity"/>
    <property type="evidence" value="ECO:0007669"/>
    <property type="project" value="InterPro"/>
</dbReference>
<dbReference type="InterPro" id="IPR036565">
    <property type="entry name" value="Mur-like_cat_sf"/>
</dbReference>
<feature type="domain" description="Mur ligase central" evidence="6">
    <location>
        <begin position="216"/>
        <end position="404"/>
    </location>
</feature>
<keyword evidence="8" id="KW-1185">Reference proteome</keyword>
<organism evidence="7 8">
    <name type="scientific">Fodinibius salipaludis</name>
    <dbReference type="NCBI Taxonomy" id="2032627"/>
    <lineage>
        <taxon>Bacteria</taxon>
        <taxon>Pseudomonadati</taxon>
        <taxon>Balneolota</taxon>
        <taxon>Balneolia</taxon>
        <taxon>Balneolales</taxon>
        <taxon>Balneolaceae</taxon>
        <taxon>Fodinibius</taxon>
    </lineage>
</organism>
<dbReference type="PANTHER" id="PTHR43024">
    <property type="entry name" value="UDP-N-ACETYLMURAMOYL-TRIPEPTIDE--D-ALANYL-D-ALANINE LIGASE"/>
    <property type="match status" value="1"/>
</dbReference>
<feature type="transmembrane region" description="Helical" evidence="4">
    <location>
        <begin position="85"/>
        <end position="103"/>
    </location>
</feature>
<dbReference type="Proteomes" id="UP000218831">
    <property type="component" value="Unassembled WGS sequence"/>
</dbReference>
<keyword evidence="4" id="KW-0812">Transmembrane</keyword>
<dbReference type="Gene3D" id="3.40.1190.10">
    <property type="entry name" value="Mur-like, catalytic domain"/>
    <property type="match status" value="1"/>
</dbReference>
<keyword evidence="4" id="KW-0472">Membrane</keyword>
<dbReference type="Pfam" id="PF02875">
    <property type="entry name" value="Mur_ligase_C"/>
    <property type="match status" value="1"/>
</dbReference>
<dbReference type="SUPFAM" id="SSF53244">
    <property type="entry name" value="MurD-like peptide ligases, peptide-binding domain"/>
    <property type="match status" value="1"/>
</dbReference>
<dbReference type="SUPFAM" id="SSF53623">
    <property type="entry name" value="MurD-like peptide ligases, catalytic domain"/>
    <property type="match status" value="1"/>
</dbReference>
<evidence type="ECO:0000256" key="1">
    <source>
        <dbReference type="ARBA" id="ARBA00022598"/>
    </source>
</evidence>
<dbReference type="PANTHER" id="PTHR43024:SF1">
    <property type="entry name" value="UDP-N-ACETYLMURAMOYL-TRIPEPTIDE--D-ALANYL-D-ALANINE LIGASE"/>
    <property type="match status" value="1"/>
</dbReference>
<dbReference type="InterPro" id="IPR004101">
    <property type="entry name" value="Mur_ligase_C"/>
</dbReference>
<dbReference type="RefSeq" id="WP_095605734.1">
    <property type="nucleotide sequence ID" value="NZ_NSKE01000003.1"/>
</dbReference>
<reference evidence="7 8" key="1">
    <citation type="submission" date="2017-08" db="EMBL/GenBank/DDBJ databases">
        <title>Aliifodinibius alkalisoli sp. nov., isolated from saline alkaline soil.</title>
        <authorList>
            <person name="Liu D."/>
            <person name="Zhang G."/>
        </authorList>
    </citation>
    <scope>NUCLEOTIDE SEQUENCE [LARGE SCALE GENOMIC DNA]</scope>
    <source>
        <strain evidence="7 8">WN023</strain>
    </source>
</reference>
<dbReference type="InterPro" id="IPR036615">
    <property type="entry name" value="Mur_ligase_C_dom_sf"/>
</dbReference>
<evidence type="ECO:0008006" key="9">
    <source>
        <dbReference type="Google" id="ProtNLM"/>
    </source>
</evidence>
<dbReference type="GO" id="GO:0005524">
    <property type="term" value="F:ATP binding"/>
    <property type="evidence" value="ECO:0007669"/>
    <property type="project" value="UniProtKB-KW"/>
</dbReference>
<dbReference type="Pfam" id="PF08245">
    <property type="entry name" value="Mur_ligase_M"/>
    <property type="match status" value="1"/>
</dbReference>
<dbReference type="EMBL" id="NSKE01000003">
    <property type="protein sequence ID" value="PAU94866.1"/>
    <property type="molecule type" value="Genomic_DNA"/>
</dbReference>
<keyword evidence="1" id="KW-0436">Ligase</keyword>
<gene>
    <name evidence="7" type="ORF">CK503_05180</name>
</gene>
<sequence length="558" mass="62424">MNWYLNLIDILILVFVLVMARHTLLRGRYFLHIFQQNGYKLNEFWYWLVQHWNQRVITVEHVLYNVIIFVLLIFLSNAVTGSAAIIILAVFGISWFGPFNYYGGEESKKPLVFTPRMIRLTIPFAILSLLLPVAVTFISYAGYIPFTEMTIKNSGLYAADMYLLAFGWVLGHALIPFFIFAAALITKPIEAYVHRHFIKLAKQKLSQMPDLTVIAITGSYGKTSTKFMIRDLLSERYSVCSTPGSYNTPMGICKVINNDLEARHQILVLEMGARYEGNIDDLCDIAEPDISVVTNVGVAHLETFGSQDAIARTKSTIVKRTKPNGKAVLNADDERVRTMADLRDDLEFTFVGLESGDIRAKNIQYGPEGMTFVITVDDQQEQEFTMQLLGSHNVQNMLLAVGVARSFGLRLTTMAMAASRMEPVEHRLELKSQNGITVIDDAFNSNPVGAKNAVETLVAFDSGRKIIITPGMIELGDLQEEKNCEFGEQVGKAGLDLVILVGQNQTQPIKEGIASTGFDMKNVKTVNSLHEANQTMQNFAQEGDVVLYENDLPDSFNE</sequence>
<feature type="transmembrane region" description="Helical" evidence="4">
    <location>
        <begin position="124"/>
        <end position="143"/>
    </location>
</feature>
<feature type="transmembrane region" description="Helical" evidence="4">
    <location>
        <begin position="6"/>
        <end position="24"/>
    </location>
</feature>
<dbReference type="AlphaFoldDB" id="A0A2A2GAU3"/>
<evidence type="ECO:0000259" key="6">
    <source>
        <dbReference type="Pfam" id="PF08245"/>
    </source>
</evidence>
<keyword evidence="2" id="KW-0547">Nucleotide-binding</keyword>
<proteinExistence type="predicted"/>
<evidence type="ECO:0000259" key="5">
    <source>
        <dbReference type="Pfam" id="PF02875"/>
    </source>
</evidence>
<evidence type="ECO:0000256" key="4">
    <source>
        <dbReference type="SAM" id="Phobius"/>
    </source>
</evidence>
<keyword evidence="4" id="KW-1133">Transmembrane helix</keyword>
<keyword evidence="3" id="KW-0067">ATP-binding</keyword>
<protein>
    <recommendedName>
        <fullName evidence="9">UDP-N-acetylmuramoyl-tripeptide--D-alanyl-D-alanine ligase</fullName>
    </recommendedName>
</protein>
<dbReference type="OrthoDB" id="9801978at2"/>
<comment type="caution">
    <text evidence="7">The sequence shown here is derived from an EMBL/GenBank/DDBJ whole genome shotgun (WGS) entry which is preliminary data.</text>
</comment>
<dbReference type="InterPro" id="IPR013221">
    <property type="entry name" value="Mur_ligase_cen"/>
</dbReference>
<feature type="transmembrane region" description="Helical" evidence="4">
    <location>
        <begin position="62"/>
        <end position="79"/>
    </location>
</feature>
<evidence type="ECO:0000313" key="7">
    <source>
        <dbReference type="EMBL" id="PAU94866.1"/>
    </source>
</evidence>
<accession>A0A2A2GAU3</accession>
<dbReference type="Gene3D" id="3.90.190.20">
    <property type="entry name" value="Mur ligase, C-terminal domain"/>
    <property type="match status" value="1"/>
</dbReference>
<dbReference type="InterPro" id="IPR051046">
    <property type="entry name" value="MurCDEF_CellWall_CoF430Synth"/>
</dbReference>